<dbReference type="GO" id="GO:0085020">
    <property type="term" value="P:protein K6-linked ubiquitination"/>
    <property type="evidence" value="ECO:0007669"/>
    <property type="project" value="TreeGrafter"/>
</dbReference>
<dbReference type="InterPro" id="IPR036770">
    <property type="entry name" value="Ankyrin_rpt-contain_sf"/>
</dbReference>
<dbReference type="Pfam" id="PF12796">
    <property type="entry name" value="Ank_2"/>
    <property type="match status" value="1"/>
</dbReference>
<feature type="repeat" description="ANK" evidence="3">
    <location>
        <begin position="66"/>
        <end position="98"/>
    </location>
</feature>
<dbReference type="PANTHER" id="PTHR24171">
    <property type="entry name" value="ANKYRIN REPEAT DOMAIN-CONTAINING PROTEIN 39-RELATED"/>
    <property type="match status" value="1"/>
</dbReference>
<dbReference type="EMBL" id="BMGR01000001">
    <property type="protein sequence ID" value="GGF90244.1"/>
    <property type="molecule type" value="Genomic_DNA"/>
</dbReference>
<dbReference type="Proteomes" id="UP000644756">
    <property type="component" value="Unassembled WGS sequence"/>
</dbReference>
<dbReference type="RefSeq" id="WP_188528597.1">
    <property type="nucleotide sequence ID" value="NZ_BMGR01000001.1"/>
</dbReference>
<keyword evidence="1" id="KW-0677">Repeat</keyword>
<evidence type="ECO:0000256" key="2">
    <source>
        <dbReference type="ARBA" id="ARBA00023043"/>
    </source>
</evidence>
<keyword evidence="5" id="KW-1185">Reference proteome</keyword>
<feature type="repeat" description="ANK" evidence="3">
    <location>
        <begin position="33"/>
        <end position="65"/>
    </location>
</feature>
<proteinExistence type="predicted"/>
<dbReference type="InterPro" id="IPR002110">
    <property type="entry name" value="Ankyrin_rpt"/>
</dbReference>
<sequence length="260" mass="29569">MDPLFEAIKNNDIITFKLLLLSTRGDLTAIDESGKTPLISAVVMGNKQFAQILMTFGSDINRCDFYGRCAIHYACQNNDTELVELLITSGATCDIADKNGNTPITYALSQSSEDSKIVQILMKKSSERMEQLPPYIWCLVGNIVEKRYCGEKREIRRGTKKFTPNTKVYCFPPLWGDGYEEIQVIGRLKNRKNLGVIITSSKYIRNWRLQKVFQSFVVKTMQERGGWDATEQSKKMIENMLVWLPSRTVVVSSDPDESLN</sequence>
<comment type="caution">
    <text evidence="4">The sequence shown here is derived from an EMBL/GenBank/DDBJ whole genome shotgun (WGS) entry which is preliminary data.</text>
</comment>
<evidence type="ECO:0000313" key="5">
    <source>
        <dbReference type="Proteomes" id="UP000644756"/>
    </source>
</evidence>
<reference evidence="4" key="1">
    <citation type="journal article" date="2014" name="Int. J. Syst. Evol. Microbiol.">
        <title>Complete genome sequence of Corynebacterium casei LMG S-19264T (=DSM 44701T), isolated from a smear-ripened cheese.</title>
        <authorList>
            <consortium name="US DOE Joint Genome Institute (JGI-PGF)"/>
            <person name="Walter F."/>
            <person name="Albersmeier A."/>
            <person name="Kalinowski J."/>
            <person name="Ruckert C."/>
        </authorList>
    </citation>
    <scope>NUCLEOTIDE SEQUENCE</scope>
    <source>
        <strain evidence="4">CGMCC 1.12987</strain>
    </source>
</reference>
<evidence type="ECO:0000313" key="4">
    <source>
        <dbReference type="EMBL" id="GGF90244.1"/>
    </source>
</evidence>
<dbReference type="PANTHER" id="PTHR24171:SF8">
    <property type="entry name" value="BRCA1-ASSOCIATED RING DOMAIN PROTEIN 1"/>
    <property type="match status" value="1"/>
</dbReference>
<dbReference type="PROSITE" id="PS50297">
    <property type="entry name" value="ANK_REP_REGION"/>
    <property type="match status" value="2"/>
</dbReference>
<dbReference type="SMART" id="SM00248">
    <property type="entry name" value="ANK"/>
    <property type="match status" value="3"/>
</dbReference>
<dbReference type="Gene3D" id="1.25.40.20">
    <property type="entry name" value="Ankyrin repeat-containing domain"/>
    <property type="match status" value="1"/>
</dbReference>
<gene>
    <name evidence="4" type="ORF">GCM10010916_04520</name>
</gene>
<protein>
    <recommendedName>
        <fullName evidence="6">Ankyrin</fullName>
    </recommendedName>
</protein>
<name>A0A917CJB4_9BACL</name>
<organism evidence="4 5">
    <name type="scientific">Paenibacillus abyssi</name>
    <dbReference type="NCBI Taxonomy" id="1340531"/>
    <lineage>
        <taxon>Bacteria</taxon>
        <taxon>Bacillati</taxon>
        <taxon>Bacillota</taxon>
        <taxon>Bacilli</taxon>
        <taxon>Bacillales</taxon>
        <taxon>Paenibacillaceae</taxon>
        <taxon>Paenibacillus</taxon>
    </lineage>
</organism>
<evidence type="ECO:0000256" key="3">
    <source>
        <dbReference type="PROSITE-ProRule" id="PRU00023"/>
    </source>
</evidence>
<dbReference type="SUPFAM" id="SSF48403">
    <property type="entry name" value="Ankyrin repeat"/>
    <property type="match status" value="1"/>
</dbReference>
<accession>A0A917CJB4</accession>
<keyword evidence="2 3" id="KW-0040">ANK repeat</keyword>
<evidence type="ECO:0008006" key="6">
    <source>
        <dbReference type="Google" id="ProtNLM"/>
    </source>
</evidence>
<dbReference type="AlphaFoldDB" id="A0A917CJB4"/>
<reference evidence="4" key="2">
    <citation type="submission" date="2020-09" db="EMBL/GenBank/DDBJ databases">
        <authorList>
            <person name="Sun Q."/>
            <person name="Zhou Y."/>
        </authorList>
    </citation>
    <scope>NUCLEOTIDE SEQUENCE</scope>
    <source>
        <strain evidence="4">CGMCC 1.12987</strain>
    </source>
</reference>
<dbReference type="PROSITE" id="PS50088">
    <property type="entry name" value="ANK_REPEAT"/>
    <property type="match status" value="2"/>
</dbReference>
<evidence type="ECO:0000256" key="1">
    <source>
        <dbReference type="ARBA" id="ARBA00022737"/>
    </source>
</evidence>
<dbReference type="GO" id="GO:0004842">
    <property type="term" value="F:ubiquitin-protein transferase activity"/>
    <property type="evidence" value="ECO:0007669"/>
    <property type="project" value="TreeGrafter"/>
</dbReference>